<feature type="domain" description="HTH cro/C1-type" evidence="3">
    <location>
        <begin position="88"/>
        <end position="142"/>
    </location>
</feature>
<dbReference type="SMART" id="SM00530">
    <property type="entry name" value="HTH_XRE"/>
    <property type="match status" value="2"/>
</dbReference>
<evidence type="ECO:0000256" key="1">
    <source>
        <dbReference type="ARBA" id="ARBA00023125"/>
    </source>
</evidence>
<protein>
    <submittedName>
        <fullName evidence="4">Helix-turn-helix domain-containing protein</fullName>
    </submittedName>
</protein>
<gene>
    <name evidence="4" type="ORF">OM075_00390</name>
</gene>
<dbReference type="CDD" id="cd00093">
    <property type="entry name" value="HTH_XRE"/>
    <property type="match status" value="1"/>
</dbReference>
<accession>A0AAE3M0N6</accession>
<dbReference type="Pfam" id="PF13443">
    <property type="entry name" value="HTH_26"/>
    <property type="match status" value="1"/>
</dbReference>
<dbReference type="PANTHER" id="PTHR46558:SF11">
    <property type="entry name" value="HTH-TYPE TRANSCRIPTIONAL REGULATOR XRE"/>
    <property type="match status" value="1"/>
</dbReference>
<dbReference type="SUPFAM" id="SSF47413">
    <property type="entry name" value="lambda repressor-like DNA-binding domains"/>
    <property type="match status" value="2"/>
</dbReference>
<dbReference type="InterPro" id="IPR001387">
    <property type="entry name" value="Cro/C1-type_HTH"/>
</dbReference>
<proteinExistence type="predicted"/>
<dbReference type="RefSeq" id="WP_301188468.1">
    <property type="nucleotide sequence ID" value="NZ_JAPDPJ010000001.1"/>
</dbReference>
<evidence type="ECO:0000313" key="4">
    <source>
        <dbReference type="EMBL" id="MCW3784897.1"/>
    </source>
</evidence>
<dbReference type="AlphaFoldDB" id="A0AAE3M0N6"/>
<dbReference type="Pfam" id="PF01381">
    <property type="entry name" value="HTH_3"/>
    <property type="match status" value="1"/>
</dbReference>
<dbReference type="GO" id="GO:0003677">
    <property type="term" value="F:DNA binding"/>
    <property type="evidence" value="ECO:0007669"/>
    <property type="project" value="UniProtKB-KW"/>
</dbReference>
<dbReference type="InterPro" id="IPR010982">
    <property type="entry name" value="Lambda_DNA-bd_dom_sf"/>
</dbReference>
<keyword evidence="2" id="KW-0175">Coiled coil</keyword>
<evidence type="ECO:0000256" key="2">
    <source>
        <dbReference type="SAM" id="Coils"/>
    </source>
</evidence>
<organism evidence="4 5">
    <name type="scientific">Plebeiibacterium sediminum</name>
    <dbReference type="NCBI Taxonomy" id="2992112"/>
    <lineage>
        <taxon>Bacteria</taxon>
        <taxon>Pseudomonadati</taxon>
        <taxon>Bacteroidota</taxon>
        <taxon>Bacteroidia</taxon>
        <taxon>Marinilabiliales</taxon>
        <taxon>Marinilabiliaceae</taxon>
        <taxon>Plebeiibacterium</taxon>
    </lineage>
</organism>
<keyword evidence="5" id="KW-1185">Reference proteome</keyword>
<dbReference type="Proteomes" id="UP001209229">
    <property type="component" value="Unassembled WGS sequence"/>
</dbReference>
<feature type="coiled-coil region" evidence="2">
    <location>
        <begin position="164"/>
        <end position="191"/>
    </location>
</feature>
<dbReference type="PANTHER" id="PTHR46558">
    <property type="entry name" value="TRACRIPTIONAL REGULATORY PROTEIN-RELATED-RELATED"/>
    <property type="match status" value="1"/>
</dbReference>
<feature type="domain" description="HTH cro/C1-type" evidence="3">
    <location>
        <begin position="7"/>
        <end position="60"/>
    </location>
</feature>
<keyword evidence="1" id="KW-0238">DNA-binding</keyword>
<evidence type="ECO:0000259" key="3">
    <source>
        <dbReference type="PROSITE" id="PS50943"/>
    </source>
</evidence>
<reference evidence="4" key="1">
    <citation type="submission" date="2022-10" db="EMBL/GenBank/DDBJ databases">
        <authorList>
            <person name="Yu W.X."/>
        </authorList>
    </citation>
    <scope>NUCLEOTIDE SEQUENCE</scope>
    <source>
        <strain evidence="4">AAT</strain>
    </source>
</reference>
<sequence>MHQGEELKRIRKKRRIKMQVIADAIGIKPNSLHYLEATETLQYETLKKYCKVLNIPITHFHSDIKDEEEHLKESSNSYETVTHVGKRISELRKQKRFNVSDFAAALGYRNRQSVYSMEKRAEVDFEIIKKVSEILDVSLEDILGKKLLNTLSIQPQEEEEDKDLYEKDKKIMSLQEKIIELQDEVNRLNKLLNLRK</sequence>
<name>A0AAE3M0N6_9BACT</name>
<dbReference type="PROSITE" id="PS50943">
    <property type="entry name" value="HTH_CROC1"/>
    <property type="match status" value="2"/>
</dbReference>
<dbReference type="EMBL" id="JAPDPJ010000001">
    <property type="protein sequence ID" value="MCW3784897.1"/>
    <property type="molecule type" value="Genomic_DNA"/>
</dbReference>
<dbReference type="Gene3D" id="1.10.260.40">
    <property type="entry name" value="lambda repressor-like DNA-binding domains"/>
    <property type="match status" value="2"/>
</dbReference>
<evidence type="ECO:0000313" key="5">
    <source>
        <dbReference type="Proteomes" id="UP001209229"/>
    </source>
</evidence>
<comment type="caution">
    <text evidence="4">The sequence shown here is derived from an EMBL/GenBank/DDBJ whole genome shotgun (WGS) entry which is preliminary data.</text>
</comment>